<dbReference type="AlphaFoldDB" id="A0A1C3P4E3"/>
<proteinExistence type="predicted"/>
<reference evidence="3" key="1">
    <citation type="submission" date="2016-02" db="EMBL/GenBank/DDBJ databases">
        <authorList>
            <person name="Wibberg D."/>
        </authorList>
    </citation>
    <scope>NUCLEOTIDE SEQUENCE [LARGE SCALE GENOMIC DNA]</scope>
</reference>
<evidence type="ECO:0000256" key="1">
    <source>
        <dbReference type="SAM" id="MobiDB-lite"/>
    </source>
</evidence>
<evidence type="ECO:0000313" key="2">
    <source>
        <dbReference type="EMBL" id="SBW24689.1"/>
    </source>
</evidence>
<accession>A0A1C3P4E3</accession>
<feature type="region of interest" description="Disordered" evidence="1">
    <location>
        <begin position="65"/>
        <end position="84"/>
    </location>
</feature>
<feature type="region of interest" description="Disordered" evidence="1">
    <location>
        <begin position="1"/>
        <end position="31"/>
    </location>
</feature>
<evidence type="ECO:0000313" key="3">
    <source>
        <dbReference type="Proteomes" id="UP000199013"/>
    </source>
</evidence>
<feature type="compositionally biased region" description="Basic and acidic residues" evidence="1">
    <location>
        <begin position="1"/>
        <end position="12"/>
    </location>
</feature>
<dbReference type="EMBL" id="FLUV01001777">
    <property type="protein sequence ID" value="SBW24689.1"/>
    <property type="molecule type" value="Genomic_DNA"/>
</dbReference>
<dbReference type="Proteomes" id="UP000199013">
    <property type="component" value="Unassembled WGS sequence"/>
</dbReference>
<gene>
    <name evidence="2" type="ORF">FDG2_4254</name>
</gene>
<organism evidence="2 3">
    <name type="scientific">Candidatus Protofrankia californiensis</name>
    <dbReference type="NCBI Taxonomy" id="1839754"/>
    <lineage>
        <taxon>Bacteria</taxon>
        <taxon>Bacillati</taxon>
        <taxon>Actinomycetota</taxon>
        <taxon>Actinomycetes</taxon>
        <taxon>Frankiales</taxon>
        <taxon>Frankiaceae</taxon>
        <taxon>Protofrankia</taxon>
    </lineage>
</organism>
<sequence length="84" mass="8621">MNNTEHHDRDSDGDGSGVGGRAASCELAGGGVSAPRVVPAVELVAVEWRPMSAVTARAALRWLTVSENTDNGNTNTDSASQQAA</sequence>
<name>A0A1C3P4E3_9ACTN</name>
<keyword evidence="3" id="KW-1185">Reference proteome</keyword>
<protein>
    <submittedName>
        <fullName evidence="2">Uncharacterized protein</fullName>
    </submittedName>
</protein>